<feature type="compositionally biased region" description="Basic and acidic residues" evidence="13">
    <location>
        <begin position="205"/>
        <end position="230"/>
    </location>
</feature>
<feature type="compositionally biased region" description="Basic and acidic residues" evidence="13">
    <location>
        <begin position="553"/>
        <end position="565"/>
    </location>
</feature>
<comment type="similarity">
    <text evidence="3">Belongs to the HDGF family.</text>
</comment>
<evidence type="ECO:0000256" key="4">
    <source>
        <dbReference type="ARBA" id="ARBA00022490"/>
    </source>
</evidence>
<dbReference type="FunFam" id="2.30.30.140:FF:000017">
    <property type="entry name" value="hepatoma-derived growth factor isoform X1"/>
    <property type="match status" value="1"/>
</dbReference>
<proteinExistence type="inferred from homology"/>
<keyword evidence="9" id="KW-0234">DNA repair</keyword>
<dbReference type="RefSeq" id="NP_001085132.1">
    <property type="nucleotide sequence ID" value="NM_001091663.1"/>
</dbReference>
<keyword evidence="6" id="KW-0227">DNA damage</keyword>
<feature type="compositionally biased region" description="Basic and acidic residues" evidence="13">
    <location>
        <begin position="289"/>
        <end position="352"/>
    </location>
</feature>
<feature type="domain" description="PWWP" evidence="14">
    <location>
        <begin position="7"/>
        <end position="64"/>
    </location>
</feature>
<evidence type="ECO:0000313" key="15">
    <source>
        <dbReference type="EMBL" id="OCU00335.1"/>
    </source>
</evidence>
<dbReference type="GO" id="GO:0062072">
    <property type="term" value="F:histone H3K9me2/3 reader activity"/>
    <property type="evidence" value="ECO:0007669"/>
    <property type="project" value="TreeGrafter"/>
</dbReference>
<dbReference type="AGR" id="Xenbase:XB-GENE-6255752"/>
<dbReference type="Pfam" id="PF00855">
    <property type="entry name" value="PWWP"/>
    <property type="match status" value="1"/>
</dbReference>
<feature type="compositionally biased region" description="Basic and acidic residues" evidence="13">
    <location>
        <begin position="607"/>
        <end position="621"/>
    </location>
</feature>
<keyword evidence="4" id="KW-0963">Cytoplasm</keyword>
<evidence type="ECO:0000256" key="3">
    <source>
        <dbReference type="ARBA" id="ARBA00005309"/>
    </source>
</evidence>
<dbReference type="Gene3D" id="1.20.930.10">
    <property type="entry name" value="Conserved domain common to transcription factors TFIIS, elongin A, CRSP70"/>
    <property type="match status" value="1"/>
</dbReference>
<feature type="compositionally biased region" description="Basic and acidic residues" evidence="13">
    <location>
        <begin position="416"/>
        <end position="449"/>
    </location>
</feature>
<keyword evidence="10" id="KW-0539">Nucleus</keyword>
<dbReference type="Gene3D" id="2.30.30.140">
    <property type="match status" value="1"/>
</dbReference>
<dbReference type="Proteomes" id="UP000694892">
    <property type="component" value="Chromosome 1L"/>
</dbReference>
<reference evidence="16" key="1">
    <citation type="journal article" date="2016" name="Nature">
        <title>Genome evolution in the allotetraploid frog Xenopus laevis.</title>
        <authorList>
            <person name="Session A.M."/>
            <person name="Uno Y."/>
            <person name="Kwon T."/>
            <person name="Chapman J.A."/>
            <person name="Toyoda A."/>
            <person name="Takahashi S."/>
            <person name="Fukui A."/>
            <person name="Hikosaka A."/>
            <person name="Suzuki A."/>
            <person name="Kondo M."/>
            <person name="van Heeringen S.J."/>
            <person name="Quigley I."/>
            <person name="Heinz S."/>
            <person name="Ogino H."/>
            <person name="Ochi H."/>
            <person name="Hellsten U."/>
            <person name="Lyons J.B."/>
            <person name="Simakov O."/>
            <person name="Putnam N."/>
            <person name="Stites J."/>
            <person name="Kuroki Y."/>
            <person name="Tanaka T."/>
            <person name="Michiue T."/>
            <person name="Watanabe M."/>
            <person name="Bogdanovic O."/>
            <person name="Lister R."/>
            <person name="Georgiou G."/>
            <person name="Paranjpe S.S."/>
            <person name="van Kruijsbergen I."/>
            <person name="Shu S."/>
            <person name="Carlson J."/>
            <person name="Kinoshita T."/>
            <person name="Ohta Y."/>
            <person name="Mawaribuchi S."/>
            <person name="Jenkins J."/>
            <person name="Grimwood J."/>
            <person name="Schmutz J."/>
            <person name="Mitros T."/>
            <person name="Mozaffari S.V."/>
            <person name="Suzuki Y."/>
            <person name="Haramoto Y."/>
            <person name="Yamamoto T.S."/>
            <person name="Takagi C."/>
            <person name="Heald R."/>
            <person name="Miller K."/>
            <person name="Haudenschild C."/>
            <person name="Kitzman J."/>
            <person name="Nakayama T."/>
            <person name="Izutsu Y."/>
            <person name="Robert J."/>
            <person name="Fortriede J."/>
            <person name="Burns K."/>
            <person name="Lotay V."/>
            <person name="Karimi K."/>
            <person name="Yasuoka Y."/>
            <person name="Dichmann D.S."/>
            <person name="Flajnik M.F."/>
            <person name="Houston D.W."/>
            <person name="Shendure J."/>
            <person name="DuPasquier L."/>
            <person name="Vize P.D."/>
            <person name="Zorn A.M."/>
            <person name="Ito M."/>
            <person name="Marcotte E.M."/>
            <person name="Wallingford J.B."/>
            <person name="Ito Y."/>
            <person name="Asashima M."/>
            <person name="Ueno N."/>
            <person name="Matsuda Y."/>
            <person name="Veenstra G.J."/>
            <person name="Fujiyama A."/>
            <person name="Harland R.M."/>
            <person name="Taira M."/>
            <person name="Rokhsar D.S."/>
        </authorList>
    </citation>
    <scope>NUCLEOTIDE SEQUENCE [LARGE SCALE GENOMIC DNA]</scope>
    <source>
        <strain evidence="16">J</strain>
    </source>
</reference>
<dbReference type="CDD" id="cd20149">
    <property type="entry name" value="PWWP_HDGFL2"/>
    <property type="match status" value="1"/>
</dbReference>
<evidence type="ECO:0000256" key="11">
    <source>
        <dbReference type="ARBA" id="ARBA00039350"/>
    </source>
</evidence>
<dbReference type="PANTHER" id="PTHR12550">
    <property type="entry name" value="HEPATOMA-DERIVED GROWTH FACTOR-RELATED"/>
    <property type="match status" value="1"/>
</dbReference>
<dbReference type="GeneID" id="432209"/>
<keyword evidence="8" id="KW-0233">DNA recombination</keyword>
<dbReference type="GO" id="GO:0005737">
    <property type="term" value="C:cytoplasm"/>
    <property type="evidence" value="ECO:0007669"/>
    <property type="project" value="UniProtKB-SubCell"/>
</dbReference>
<dbReference type="InterPro" id="IPR021567">
    <property type="entry name" value="LEDGF_IBD"/>
</dbReference>
<dbReference type="EMBL" id="CM004466">
    <property type="protein sequence ID" value="OCU00335.1"/>
    <property type="molecule type" value="Genomic_DNA"/>
</dbReference>
<accession>A0A974DY93</accession>
<evidence type="ECO:0000256" key="1">
    <source>
        <dbReference type="ARBA" id="ARBA00004123"/>
    </source>
</evidence>
<dbReference type="GO" id="GO:0007517">
    <property type="term" value="P:muscle organ development"/>
    <property type="evidence" value="ECO:0007669"/>
    <property type="project" value="UniProtKB-KW"/>
</dbReference>
<protein>
    <recommendedName>
        <fullName evidence="11">Hepatoma-derived growth factor-related protein 2</fullName>
    </recommendedName>
</protein>
<evidence type="ECO:0000313" key="16">
    <source>
        <dbReference type="Proteomes" id="UP000694892"/>
    </source>
</evidence>
<evidence type="ECO:0000256" key="9">
    <source>
        <dbReference type="ARBA" id="ARBA00023204"/>
    </source>
</evidence>
<evidence type="ECO:0000256" key="10">
    <source>
        <dbReference type="ARBA" id="ARBA00023242"/>
    </source>
</evidence>
<dbReference type="SMART" id="SM00293">
    <property type="entry name" value="PWWP"/>
    <property type="match status" value="1"/>
</dbReference>
<dbReference type="GO" id="GO:0061628">
    <property type="term" value="F:histone H3K27me3 reader activity"/>
    <property type="evidence" value="ECO:0007669"/>
    <property type="project" value="TreeGrafter"/>
</dbReference>
<evidence type="ECO:0000256" key="6">
    <source>
        <dbReference type="ARBA" id="ARBA00022763"/>
    </source>
</evidence>
<feature type="compositionally biased region" description="Low complexity" evidence="13">
    <location>
        <begin position="90"/>
        <end position="104"/>
    </location>
</feature>
<dbReference type="GO" id="GO:0006310">
    <property type="term" value="P:DNA recombination"/>
    <property type="evidence" value="ECO:0007669"/>
    <property type="project" value="UniProtKB-KW"/>
</dbReference>
<dbReference type="KEGG" id="xla:432209"/>
<dbReference type="SUPFAM" id="SSF140576">
    <property type="entry name" value="HIV integrase-binding domain"/>
    <property type="match status" value="1"/>
</dbReference>
<keyword evidence="5" id="KW-0517">Myogenesis</keyword>
<evidence type="ECO:0000256" key="12">
    <source>
        <dbReference type="ARBA" id="ARBA00057253"/>
    </source>
</evidence>
<keyword evidence="7" id="KW-0175">Coiled coil</keyword>
<dbReference type="PROSITE" id="PS50812">
    <property type="entry name" value="PWWP"/>
    <property type="match status" value="1"/>
</dbReference>
<dbReference type="Pfam" id="PF11467">
    <property type="entry name" value="LEDGF"/>
    <property type="match status" value="1"/>
</dbReference>
<sequence length="642" mass="72379">MPHNFKPGDLVFAKMKGYPHWPARIDDVKDGAVKPPPNKCPIFFYGTHETAFLAPKDLFPYDKYKDKYGKPNKRKGFNEGLWEIQNNPQASYSLPPASVSSSDSDVPEEKSTARSDEEEKQEASQPILPTASVSASDEEGSEKEGLKRKERITTAPSAKRTKHSSSEQEPDSASSSKEENSDSDQDFTPEKNTPRIQRRITNVGEKNKVLAESESDSKSESEDEKKELKKSPSSSSASSPSLSSSDSETPVKKTPRGRRPAEKPAPKPRGRGRKAEPIPSSDSSDSDSSVDRISEWKKRDEERKRELEERRKKEQEEQLRRLREEEREEDEKKKREKAEKGDKSDSDSDSSKSEVTAPPKPRKSSSSSDSEEDKKQVKEVKPVASEIKKGKKDKVRAISDDSDSDKKVKKTIKKPRPAESARKTNQKEKRGERPRGRPSKVEKEKKKPEMINSRRVVKKEPTVEERLQKLHSEIKFALKVDNPDIKKCLDALEELGGLQVTSQILQKNTDVVATLKKIRRYKANQRVMDKAAEVYSRIKARILGPKSESQQKIAEKVNTAEKGPEDENQTGKAGEDMDASMNGDFLSQRTETAGDKEQELEGLNLDNKAEMETKQNNHAEHNNNPTEETFEPRPISSENQNS</sequence>
<dbReference type="PANTHER" id="PTHR12550:SF18">
    <property type="entry name" value="HEPATOMA-DERIVED GROWTH FACTOR-RELATED PROTEIN 2"/>
    <property type="match status" value="1"/>
</dbReference>
<evidence type="ECO:0000313" key="17">
    <source>
        <dbReference type="Xenbase" id="XB-GENE-6255752"/>
    </source>
</evidence>
<gene>
    <name evidence="17" type="primary">hdgfl2.L</name>
    <name evidence="15" type="ORF">XELAEV_18006106mg</name>
</gene>
<dbReference type="InterPro" id="IPR035441">
    <property type="entry name" value="TFIIS/LEDGF_dom_sf"/>
</dbReference>
<evidence type="ECO:0000256" key="8">
    <source>
        <dbReference type="ARBA" id="ARBA00023172"/>
    </source>
</evidence>
<comment type="subcellular location">
    <subcellularLocation>
        <location evidence="2">Cytoplasm</location>
    </subcellularLocation>
    <subcellularLocation>
        <location evidence="1">Nucleus</location>
    </subcellularLocation>
</comment>
<dbReference type="Xenbase" id="XB-GENE-6255752">
    <property type="gene designation" value="hdgfl2.L"/>
</dbReference>
<feature type="region of interest" description="Disordered" evidence="13">
    <location>
        <begin position="542"/>
        <end position="642"/>
    </location>
</feature>
<dbReference type="InterPro" id="IPR036218">
    <property type="entry name" value="HIVI-bd_sf"/>
</dbReference>
<dbReference type="GO" id="GO:0005634">
    <property type="term" value="C:nucleus"/>
    <property type="evidence" value="ECO:0007669"/>
    <property type="project" value="UniProtKB-SubCell"/>
</dbReference>
<dbReference type="GO" id="GO:0006281">
    <property type="term" value="P:DNA repair"/>
    <property type="evidence" value="ECO:0007669"/>
    <property type="project" value="UniProtKB-KW"/>
</dbReference>
<dbReference type="SUPFAM" id="SSF63748">
    <property type="entry name" value="Tudor/PWWP/MBT"/>
    <property type="match status" value="1"/>
</dbReference>
<evidence type="ECO:0000256" key="5">
    <source>
        <dbReference type="ARBA" id="ARBA00022541"/>
    </source>
</evidence>
<evidence type="ECO:0000256" key="13">
    <source>
        <dbReference type="SAM" id="MobiDB-lite"/>
    </source>
</evidence>
<dbReference type="InterPro" id="IPR000313">
    <property type="entry name" value="PWWP_dom"/>
</dbReference>
<dbReference type="SMR" id="A0A974DY93"/>
<evidence type="ECO:0000259" key="14">
    <source>
        <dbReference type="PROSITE" id="PS50812"/>
    </source>
</evidence>
<name>A0A974DY93_XENLA</name>
<evidence type="ECO:0000256" key="7">
    <source>
        <dbReference type="ARBA" id="ARBA00023054"/>
    </source>
</evidence>
<dbReference type="OrthoDB" id="62853at2759"/>
<feature type="compositionally biased region" description="Low complexity" evidence="13">
    <location>
        <begin position="231"/>
        <end position="248"/>
    </location>
</feature>
<dbReference type="OMA" id="HINATQD"/>
<comment type="function">
    <text evidence="12">May act as a regulator of myogenesis. Promotes the repair of DNA double-strand breaks (DSBs) through the homologous recombination pathway by facilitating the recruitment of the DNA endonuclease RBBP8 to the DSBs.</text>
</comment>
<evidence type="ECO:0000256" key="2">
    <source>
        <dbReference type="ARBA" id="ARBA00004496"/>
    </source>
</evidence>
<dbReference type="AlphaFoldDB" id="A0A974DY93"/>
<organism evidence="15 16">
    <name type="scientific">Xenopus laevis</name>
    <name type="common">African clawed frog</name>
    <dbReference type="NCBI Taxonomy" id="8355"/>
    <lineage>
        <taxon>Eukaryota</taxon>
        <taxon>Metazoa</taxon>
        <taxon>Chordata</taxon>
        <taxon>Craniata</taxon>
        <taxon>Vertebrata</taxon>
        <taxon>Euteleostomi</taxon>
        <taxon>Amphibia</taxon>
        <taxon>Batrachia</taxon>
        <taxon>Anura</taxon>
        <taxon>Pipoidea</taxon>
        <taxon>Pipidae</taxon>
        <taxon>Xenopodinae</taxon>
        <taxon>Xenopus</taxon>
        <taxon>Xenopus</taxon>
    </lineage>
</organism>
<dbReference type="CTD" id="432209"/>
<feature type="compositionally biased region" description="Basic and acidic residues" evidence="13">
    <location>
        <begin position="107"/>
        <end position="117"/>
    </location>
</feature>
<feature type="compositionally biased region" description="Basic and acidic residues" evidence="13">
    <location>
        <begin position="372"/>
        <end position="381"/>
    </location>
</feature>
<feature type="region of interest" description="Disordered" evidence="13">
    <location>
        <begin position="87"/>
        <end position="452"/>
    </location>
</feature>